<sequence length="703" mass="80872">MRTNKERIERIETDIGSLQNKMEQMEIGFNDKLQRLEDTMNKLVESFSATRGTASHGTNENIGSSRHDTNENIGPSRSFREESERGRPPMPTRLAKLEFPRYAGDDPTEWFNRVTQYFEYQETTDEQKVVLAAYHLEEEGRPVTWEIFVDELWARFGPTDCEDFDEALSRVKQTGSLREYQKEFERLGNRVHGWSQKALVGTFMGGLKTEIAEDIRMFRPRTLKEAISLAQEFIYEEVTEDDPTTGPAEMEKPKISLYALTGWTAPQTMRVMARIGPYKIIVLIDSGSTHNFISTKLANLLQLPVKPMETFTVRVANGERLTCQGKFEQELEYLGHIVTCHGVKVDDKKIAAMVTWPRPQNISELRGFLGLTGYYRKFVQSKCATCQQTKAETLKPAGLLQPLPIPCQVWDDITLDFIEALPWSQGKNAILVVVDRLSKSTHFMALSHPYSAKTVAEKFIEGVVKLHGMPKSIISDRDPIFISRFWQEFFNLSSTKLKMSSAYHPQTDGQTEVINRCLEQYLRCFVHQWPRKWHSFLPWAEFWYNTTFHVSTGMTPFQALYGRPPPTVPMYQLGSSPVHEVDQALHSRDELLLQLKKNLVTAANRMKQTADKGCRDVEFKQGDMTSVFRRAHQKLACRYFGPYLVLRKVGAVAYELQLPENARIHPVFHVSLLKKAVGDYDRKQVHEPRRSGRMPKPNHKYIT</sequence>
<accession>A0ACB8KFB5</accession>
<reference evidence="2" key="1">
    <citation type="journal article" date="2023" name="Hortic. Res.">
        <title>A chromosome-level phased genome enabling allele-level studies in sweet orange: a case study on citrus Huanglongbing tolerance.</title>
        <authorList>
            <person name="Wu B."/>
            <person name="Yu Q."/>
            <person name="Deng Z."/>
            <person name="Duan Y."/>
            <person name="Luo F."/>
            <person name="Gmitter F. Jr."/>
        </authorList>
    </citation>
    <scope>NUCLEOTIDE SEQUENCE [LARGE SCALE GENOMIC DNA]</scope>
    <source>
        <strain evidence="2">cv. Valencia</strain>
    </source>
</reference>
<dbReference type="EMBL" id="CM039174">
    <property type="protein sequence ID" value="KAH9753107.1"/>
    <property type="molecule type" value="Genomic_DNA"/>
</dbReference>
<name>A0ACB8KFB5_CITSI</name>
<keyword evidence="2" id="KW-1185">Reference proteome</keyword>
<dbReference type="Proteomes" id="UP000829398">
    <property type="component" value="Chromosome 5"/>
</dbReference>
<protein>
    <submittedName>
        <fullName evidence="1">Uncharacterized protein</fullName>
    </submittedName>
</protein>
<evidence type="ECO:0000313" key="1">
    <source>
        <dbReference type="EMBL" id="KAH9753107.1"/>
    </source>
</evidence>
<gene>
    <name evidence="1" type="ORF">KPL71_014960</name>
</gene>
<evidence type="ECO:0000313" key="2">
    <source>
        <dbReference type="Proteomes" id="UP000829398"/>
    </source>
</evidence>
<proteinExistence type="predicted"/>
<comment type="caution">
    <text evidence="1">The sequence shown here is derived from an EMBL/GenBank/DDBJ whole genome shotgun (WGS) entry which is preliminary data.</text>
</comment>
<organism evidence="1 2">
    <name type="scientific">Citrus sinensis</name>
    <name type="common">Sweet orange</name>
    <name type="synonym">Citrus aurantium var. sinensis</name>
    <dbReference type="NCBI Taxonomy" id="2711"/>
    <lineage>
        <taxon>Eukaryota</taxon>
        <taxon>Viridiplantae</taxon>
        <taxon>Streptophyta</taxon>
        <taxon>Embryophyta</taxon>
        <taxon>Tracheophyta</taxon>
        <taxon>Spermatophyta</taxon>
        <taxon>Magnoliopsida</taxon>
        <taxon>eudicotyledons</taxon>
        <taxon>Gunneridae</taxon>
        <taxon>Pentapetalae</taxon>
        <taxon>rosids</taxon>
        <taxon>malvids</taxon>
        <taxon>Sapindales</taxon>
        <taxon>Rutaceae</taxon>
        <taxon>Aurantioideae</taxon>
        <taxon>Citrus</taxon>
    </lineage>
</organism>